<keyword evidence="3" id="KW-1185">Reference proteome</keyword>
<proteinExistence type="predicted"/>
<accession>A0A4P9C534</accession>
<gene>
    <name evidence="2" type="ORF">CPZ25_003350</name>
</gene>
<evidence type="ECO:0000313" key="2">
    <source>
        <dbReference type="EMBL" id="QCT70394.1"/>
    </source>
</evidence>
<evidence type="ECO:0008006" key="4">
    <source>
        <dbReference type="Google" id="ProtNLM"/>
    </source>
</evidence>
<protein>
    <recommendedName>
        <fullName evidence="4">ATPase</fullName>
    </recommendedName>
</protein>
<reference evidence="2 3" key="1">
    <citation type="submission" date="2018-05" db="EMBL/GenBank/DDBJ databases">
        <title>Genome comparison of Eubacterium sp.</title>
        <authorList>
            <person name="Feng Y."/>
            <person name="Sanchez-Andrea I."/>
            <person name="Stams A.J.M."/>
            <person name="De Vos W.M."/>
        </authorList>
    </citation>
    <scope>NUCLEOTIDE SEQUENCE [LARGE SCALE GENOMIC DNA]</scope>
    <source>
        <strain evidence="2 3">YI</strain>
    </source>
</reference>
<sequence>MSILDSINKAEERAAEMRSEAKAKARETLRQAEAEAREKGDALILEAKEASEAVLLQEEALAEKEMERVLHDASLADEKMAENARTRVPKAVEFILERVETQ</sequence>
<feature type="region of interest" description="Disordered" evidence="1">
    <location>
        <begin position="1"/>
        <end position="29"/>
    </location>
</feature>
<feature type="compositionally biased region" description="Basic and acidic residues" evidence="1">
    <location>
        <begin position="8"/>
        <end position="29"/>
    </location>
</feature>
<dbReference type="KEGG" id="emt:CPZ25_003350"/>
<dbReference type="AlphaFoldDB" id="A0A4P9C534"/>
<evidence type="ECO:0000256" key="1">
    <source>
        <dbReference type="SAM" id="MobiDB-lite"/>
    </source>
</evidence>
<evidence type="ECO:0000313" key="3">
    <source>
        <dbReference type="Proteomes" id="UP000218387"/>
    </source>
</evidence>
<dbReference type="EMBL" id="CP029487">
    <property type="protein sequence ID" value="QCT70394.1"/>
    <property type="molecule type" value="Genomic_DNA"/>
</dbReference>
<dbReference type="Gene3D" id="1.20.5.2950">
    <property type="match status" value="1"/>
</dbReference>
<dbReference type="RefSeq" id="WP_058694612.1">
    <property type="nucleotide sequence ID" value="NZ_CABJDW020000005.1"/>
</dbReference>
<organism evidence="2 3">
    <name type="scientific">Eubacterium maltosivorans</name>
    <dbReference type="NCBI Taxonomy" id="2041044"/>
    <lineage>
        <taxon>Bacteria</taxon>
        <taxon>Bacillati</taxon>
        <taxon>Bacillota</taxon>
        <taxon>Clostridia</taxon>
        <taxon>Eubacteriales</taxon>
        <taxon>Eubacteriaceae</taxon>
        <taxon>Eubacterium</taxon>
    </lineage>
</organism>
<dbReference type="Proteomes" id="UP000218387">
    <property type="component" value="Chromosome"/>
</dbReference>
<name>A0A4P9C534_EUBML</name>